<name>A0A212FNZ4_DANPL</name>
<organism evidence="2 3">
    <name type="scientific">Danaus plexippus plexippus</name>
    <dbReference type="NCBI Taxonomy" id="278856"/>
    <lineage>
        <taxon>Eukaryota</taxon>
        <taxon>Metazoa</taxon>
        <taxon>Ecdysozoa</taxon>
        <taxon>Arthropoda</taxon>
        <taxon>Hexapoda</taxon>
        <taxon>Insecta</taxon>
        <taxon>Pterygota</taxon>
        <taxon>Neoptera</taxon>
        <taxon>Endopterygota</taxon>
        <taxon>Lepidoptera</taxon>
        <taxon>Glossata</taxon>
        <taxon>Ditrysia</taxon>
        <taxon>Papilionoidea</taxon>
        <taxon>Nymphalidae</taxon>
        <taxon>Danainae</taxon>
        <taxon>Danaini</taxon>
        <taxon>Danaina</taxon>
        <taxon>Danaus</taxon>
        <taxon>Danaus</taxon>
    </lineage>
</organism>
<dbReference type="KEGG" id="dpl:KGM_205622"/>
<dbReference type="InParanoid" id="A0A212FNZ4"/>
<evidence type="ECO:0000313" key="3">
    <source>
        <dbReference type="Proteomes" id="UP000007151"/>
    </source>
</evidence>
<gene>
    <name evidence="2" type="ORF">KGM_205622</name>
</gene>
<proteinExistence type="predicted"/>
<keyword evidence="1" id="KW-0472">Membrane</keyword>
<keyword evidence="3" id="KW-1185">Reference proteome</keyword>
<dbReference type="Proteomes" id="UP000007151">
    <property type="component" value="Unassembled WGS sequence"/>
</dbReference>
<dbReference type="STRING" id="278856.A0A212FNZ4"/>
<accession>A0A212FNZ4</accession>
<evidence type="ECO:0000256" key="1">
    <source>
        <dbReference type="SAM" id="Phobius"/>
    </source>
</evidence>
<reference evidence="2 3" key="1">
    <citation type="journal article" date="2011" name="Cell">
        <title>The monarch butterfly genome yields insights into long-distance migration.</title>
        <authorList>
            <person name="Zhan S."/>
            <person name="Merlin C."/>
            <person name="Boore J.L."/>
            <person name="Reppert S.M."/>
        </authorList>
    </citation>
    <scope>NUCLEOTIDE SEQUENCE [LARGE SCALE GENOMIC DNA]</scope>
    <source>
        <strain evidence="2">F-2</strain>
    </source>
</reference>
<keyword evidence="1" id="KW-0812">Transmembrane</keyword>
<comment type="caution">
    <text evidence="2">The sequence shown here is derived from an EMBL/GenBank/DDBJ whole genome shotgun (WGS) entry which is preliminary data.</text>
</comment>
<protein>
    <submittedName>
        <fullName evidence="2">Signal peptidase complex subunit 3</fullName>
    </submittedName>
</protein>
<sequence>MIKSNRNQLRAHHDSDVKGGVVIAQTVQQRCYRFTWLGPDYNNGSIFLNATCQDATRLADGVPCQMPLVASYDGSWPDVDYIWNHHKESATCVLSGNDVCAQFTYFFNGKVENSTYMCTRAINANFTAITSGCYEEQRGSYSSRVCFCRSVPGGVPCNSAVKLTTLPVLSFFIIMMLFIWPY</sequence>
<dbReference type="EMBL" id="AGBW02004200">
    <property type="protein sequence ID" value="OWR55468.1"/>
    <property type="molecule type" value="Genomic_DNA"/>
</dbReference>
<feature type="transmembrane region" description="Helical" evidence="1">
    <location>
        <begin position="159"/>
        <end position="180"/>
    </location>
</feature>
<keyword evidence="1" id="KW-1133">Transmembrane helix</keyword>
<dbReference type="AlphaFoldDB" id="A0A212FNZ4"/>
<evidence type="ECO:0000313" key="2">
    <source>
        <dbReference type="EMBL" id="OWR55468.1"/>
    </source>
</evidence>